<name>A0A841JNT8_9BACT</name>
<feature type="transmembrane region" description="Helical" evidence="4">
    <location>
        <begin position="105"/>
        <end position="125"/>
    </location>
</feature>
<keyword evidence="4" id="KW-0472">Membrane</keyword>
<evidence type="ECO:0000256" key="4">
    <source>
        <dbReference type="SAM" id="Phobius"/>
    </source>
</evidence>
<evidence type="ECO:0000313" key="7">
    <source>
        <dbReference type="Proteomes" id="UP000538666"/>
    </source>
</evidence>
<feature type="region of interest" description="Disordered" evidence="3">
    <location>
        <begin position="74"/>
        <end position="93"/>
    </location>
</feature>
<organism evidence="6 7">
    <name type="scientific">Silvibacterium bohemicum</name>
    <dbReference type="NCBI Taxonomy" id="1577686"/>
    <lineage>
        <taxon>Bacteria</taxon>
        <taxon>Pseudomonadati</taxon>
        <taxon>Acidobacteriota</taxon>
        <taxon>Terriglobia</taxon>
        <taxon>Terriglobales</taxon>
        <taxon>Acidobacteriaceae</taxon>
        <taxon>Silvibacterium</taxon>
    </lineage>
</organism>
<feature type="domain" description="OmpR/PhoB-type" evidence="5">
    <location>
        <begin position="1"/>
        <end position="65"/>
    </location>
</feature>
<evidence type="ECO:0000259" key="5">
    <source>
        <dbReference type="PROSITE" id="PS51755"/>
    </source>
</evidence>
<keyword evidence="4" id="KW-1133">Transmembrane helix</keyword>
<dbReference type="GO" id="GO:0006355">
    <property type="term" value="P:regulation of DNA-templated transcription"/>
    <property type="evidence" value="ECO:0007669"/>
    <property type="project" value="InterPro"/>
</dbReference>
<dbReference type="Pfam" id="PF00486">
    <property type="entry name" value="Trans_reg_C"/>
    <property type="match status" value="1"/>
</dbReference>
<dbReference type="InterPro" id="IPR001867">
    <property type="entry name" value="OmpR/PhoB-type_DNA-bd"/>
</dbReference>
<dbReference type="CDD" id="cd00383">
    <property type="entry name" value="trans_reg_C"/>
    <property type="match status" value="1"/>
</dbReference>
<reference evidence="6 7" key="1">
    <citation type="submission" date="2020-08" db="EMBL/GenBank/DDBJ databases">
        <title>Genomic Encyclopedia of Type Strains, Phase IV (KMG-IV): sequencing the most valuable type-strain genomes for metagenomic binning, comparative biology and taxonomic classification.</title>
        <authorList>
            <person name="Goeker M."/>
        </authorList>
    </citation>
    <scope>NUCLEOTIDE SEQUENCE [LARGE SCALE GENOMIC DNA]</scope>
    <source>
        <strain evidence="6 7">DSM 103733</strain>
    </source>
</reference>
<gene>
    <name evidence="6" type="ORF">HNQ77_000970</name>
</gene>
<dbReference type="SUPFAM" id="SSF46894">
    <property type="entry name" value="C-terminal effector domain of the bipartite response regulators"/>
    <property type="match status" value="1"/>
</dbReference>
<dbReference type="InterPro" id="IPR036388">
    <property type="entry name" value="WH-like_DNA-bd_sf"/>
</dbReference>
<dbReference type="AlphaFoldDB" id="A0A841JNT8"/>
<feature type="transmembrane region" description="Helical" evidence="4">
    <location>
        <begin position="131"/>
        <end position="152"/>
    </location>
</feature>
<evidence type="ECO:0000256" key="2">
    <source>
        <dbReference type="PROSITE-ProRule" id="PRU01091"/>
    </source>
</evidence>
<dbReference type="Gene3D" id="1.10.10.10">
    <property type="entry name" value="Winged helix-like DNA-binding domain superfamily/Winged helix DNA-binding domain"/>
    <property type="match status" value="1"/>
</dbReference>
<feature type="DNA-binding region" description="OmpR/PhoB-type" evidence="2">
    <location>
        <begin position="1"/>
        <end position="65"/>
    </location>
</feature>
<evidence type="ECO:0000256" key="3">
    <source>
        <dbReference type="SAM" id="MobiDB-lite"/>
    </source>
</evidence>
<keyword evidence="7" id="KW-1185">Reference proteome</keyword>
<keyword evidence="1 2" id="KW-0238">DNA-binding</keyword>
<proteinExistence type="predicted"/>
<dbReference type="SMART" id="SM00862">
    <property type="entry name" value="Trans_reg_C"/>
    <property type="match status" value="1"/>
</dbReference>
<evidence type="ECO:0000256" key="1">
    <source>
        <dbReference type="ARBA" id="ARBA00023125"/>
    </source>
</evidence>
<dbReference type="InterPro" id="IPR016032">
    <property type="entry name" value="Sig_transdc_resp-reg_C-effctor"/>
</dbReference>
<comment type="caution">
    <text evidence="6">The sequence shown here is derived from an EMBL/GenBank/DDBJ whole genome shotgun (WGS) entry which is preliminary data.</text>
</comment>
<dbReference type="GO" id="GO:0000160">
    <property type="term" value="P:phosphorelay signal transduction system"/>
    <property type="evidence" value="ECO:0007669"/>
    <property type="project" value="InterPro"/>
</dbReference>
<accession>A0A841JNT8</accession>
<dbReference type="GO" id="GO:0003677">
    <property type="term" value="F:DNA binding"/>
    <property type="evidence" value="ECO:0007669"/>
    <property type="project" value="UniProtKB-UniRule"/>
</dbReference>
<protein>
    <submittedName>
        <fullName evidence="6">DNA-binding winged helix-turn-helix (WHTH) protein</fullName>
    </submittedName>
</protein>
<sequence>MLIELAGDIASREEIRRKLWSDDTAVDFDHSINAAVRTLRRTLGDSASRPKYIETLARRGYRLMVPVEKITDGRIKDNSHASGGRQETEGLLDEKSAPKRHMWKWTFVAALVLIAAAGMLVFGRYQGAMRLSANEVFLLSCPIFCVSCIVTVRRR</sequence>
<dbReference type="EMBL" id="JACHEK010000002">
    <property type="protein sequence ID" value="MBB6143026.1"/>
    <property type="molecule type" value="Genomic_DNA"/>
</dbReference>
<dbReference type="Proteomes" id="UP000538666">
    <property type="component" value="Unassembled WGS sequence"/>
</dbReference>
<keyword evidence="4" id="KW-0812">Transmembrane</keyword>
<evidence type="ECO:0000313" key="6">
    <source>
        <dbReference type="EMBL" id="MBB6143026.1"/>
    </source>
</evidence>
<dbReference type="PROSITE" id="PS51755">
    <property type="entry name" value="OMPR_PHOB"/>
    <property type="match status" value="1"/>
</dbReference>